<dbReference type="GO" id="GO:0005615">
    <property type="term" value="C:extracellular space"/>
    <property type="evidence" value="ECO:0007669"/>
    <property type="project" value="TreeGrafter"/>
</dbReference>
<dbReference type="FunFam" id="3.40.630.10:FF:000084">
    <property type="entry name" value="Carboxypeptidase B2"/>
    <property type="match status" value="1"/>
</dbReference>
<evidence type="ECO:0000256" key="5">
    <source>
        <dbReference type="ARBA" id="ARBA00022723"/>
    </source>
</evidence>
<comment type="similarity">
    <text evidence="2 11">Belongs to the peptidase M14 family.</text>
</comment>
<evidence type="ECO:0000256" key="1">
    <source>
        <dbReference type="ARBA" id="ARBA00001947"/>
    </source>
</evidence>
<dbReference type="Gene3D" id="3.30.70.340">
    <property type="entry name" value="Metallocarboxypeptidase-like"/>
    <property type="match status" value="1"/>
</dbReference>
<dbReference type="InterPro" id="IPR057246">
    <property type="entry name" value="CARBOXYPEPT_ZN_1"/>
</dbReference>
<dbReference type="Pfam" id="PF00246">
    <property type="entry name" value="Peptidase_M14"/>
    <property type="match status" value="1"/>
</dbReference>
<evidence type="ECO:0000256" key="10">
    <source>
        <dbReference type="ARBA" id="ARBA00023157"/>
    </source>
</evidence>
<dbReference type="PANTHER" id="PTHR11705">
    <property type="entry name" value="PROTEASE FAMILY M14 CARBOXYPEPTIDASE A,B"/>
    <property type="match status" value="1"/>
</dbReference>
<proteinExistence type="inferred from homology"/>
<dbReference type="GO" id="GO:0006508">
    <property type="term" value="P:proteolysis"/>
    <property type="evidence" value="ECO:0007669"/>
    <property type="project" value="UniProtKB-KW"/>
</dbReference>
<accession>A0A8S4SNL1</accession>
<evidence type="ECO:0000256" key="2">
    <source>
        <dbReference type="ARBA" id="ARBA00005988"/>
    </source>
</evidence>
<dbReference type="PROSITE" id="PS52035">
    <property type="entry name" value="PEPTIDASE_M14"/>
    <property type="match status" value="1"/>
</dbReference>
<evidence type="ECO:0000256" key="6">
    <source>
        <dbReference type="ARBA" id="ARBA00022729"/>
    </source>
</evidence>
<evidence type="ECO:0000256" key="7">
    <source>
        <dbReference type="ARBA" id="ARBA00022801"/>
    </source>
</evidence>
<dbReference type="GO" id="GO:0004181">
    <property type="term" value="F:metallocarboxypeptidase activity"/>
    <property type="evidence" value="ECO:0007669"/>
    <property type="project" value="InterPro"/>
</dbReference>
<evidence type="ECO:0000259" key="12">
    <source>
        <dbReference type="PROSITE" id="PS52035"/>
    </source>
</evidence>
<evidence type="ECO:0000256" key="9">
    <source>
        <dbReference type="ARBA" id="ARBA00023049"/>
    </source>
</evidence>
<sequence length="425" mass="48510">MKVLLVCLFAAVYAKHEVYLGWKSFYVKPSSHDQLKGLGSLIPKLELDFIIKPTVDREGIVLVRPPYQDDFLNFLASEKIEHWIHAEDVKAQLDKDDQMIEEYMQERRSTKTEGMSYDRYQQLDIIYKYLDTVASKYSDIVKIVTPATSFENRPLTYLKISKDNFKSGKPVIFLDGAMHAREWITVPTVTYAIHKLVENVTEPDLLDRFDWILFPVVNPDGYQHSFDRERMWRKTRSTDQHSMGRICRGVDINRNFDFVWNTTGTESHPCSDIFPGSKALSEVETRVVNAIFTEHKDKMVMYLSVHSFGSMILYPWSNNGTLSDRAFALHTVGIRMADAINAFSVINFPRYRVGNSALVLDYFTSGSSDDYAHSIGVPLAYTLELPGRGSNGFVLHPRYIKPVIAETWAGVVVGARMAGDLFGSR</sequence>
<dbReference type="PROSITE" id="PS00132">
    <property type="entry name" value="CARBOXYPEPT_ZN_1"/>
    <property type="match status" value="1"/>
</dbReference>
<dbReference type="InterPro" id="IPR000834">
    <property type="entry name" value="Peptidase_M14"/>
</dbReference>
<keyword evidence="8" id="KW-0862">Zinc</keyword>
<organism evidence="13 14">
    <name type="scientific">Pararge aegeria aegeria</name>
    <dbReference type="NCBI Taxonomy" id="348720"/>
    <lineage>
        <taxon>Eukaryota</taxon>
        <taxon>Metazoa</taxon>
        <taxon>Ecdysozoa</taxon>
        <taxon>Arthropoda</taxon>
        <taxon>Hexapoda</taxon>
        <taxon>Insecta</taxon>
        <taxon>Pterygota</taxon>
        <taxon>Neoptera</taxon>
        <taxon>Endopterygota</taxon>
        <taxon>Lepidoptera</taxon>
        <taxon>Glossata</taxon>
        <taxon>Ditrysia</taxon>
        <taxon>Papilionoidea</taxon>
        <taxon>Nymphalidae</taxon>
        <taxon>Satyrinae</taxon>
        <taxon>Satyrini</taxon>
        <taxon>Parargina</taxon>
        <taxon>Pararge</taxon>
    </lineage>
</organism>
<dbReference type="PANTHER" id="PTHR11705:SF140">
    <property type="entry name" value="FI02848P-RELATED"/>
    <property type="match status" value="1"/>
</dbReference>
<dbReference type="InterPro" id="IPR036990">
    <property type="entry name" value="M14A-like_propep"/>
</dbReference>
<dbReference type="Pfam" id="PF02244">
    <property type="entry name" value="Propep_M14"/>
    <property type="match status" value="1"/>
</dbReference>
<dbReference type="EMBL" id="CAKXAJ010026436">
    <property type="protein sequence ID" value="CAH2268467.1"/>
    <property type="molecule type" value="Genomic_DNA"/>
</dbReference>
<evidence type="ECO:0000256" key="8">
    <source>
        <dbReference type="ARBA" id="ARBA00022833"/>
    </source>
</evidence>
<keyword evidence="14" id="KW-1185">Reference proteome</keyword>
<dbReference type="PRINTS" id="PR00765">
    <property type="entry name" value="CRBOXYPTASEA"/>
</dbReference>
<evidence type="ECO:0000256" key="3">
    <source>
        <dbReference type="ARBA" id="ARBA00022645"/>
    </source>
</evidence>
<keyword evidence="6" id="KW-0732">Signal</keyword>
<dbReference type="SMART" id="SM00631">
    <property type="entry name" value="Zn_pept"/>
    <property type="match status" value="1"/>
</dbReference>
<dbReference type="Gene3D" id="3.40.630.10">
    <property type="entry name" value="Zn peptidases"/>
    <property type="match status" value="1"/>
</dbReference>
<dbReference type="SUPFAM" id="SSF54897">
    <property type="entry name" value="Protease propeptides/inhibitors"/>
    <property type="match status" value="1"/>
</dbReference>
<dbReference type="InterPro" id="IPR003146">
    <property type="entry name" value="M14A_act_pep"/>
</dbReference>
<keyword evidence="10" id="KW-1015">Disulfide bond</keyword>
<dbReference type="GO" id="GO:0008270">
    <property type="term" value="F:zinc ion binding"/>
    <property type="evidence" value="ECO:0007669"/>
    <property type="project" value="InterPro"/>
</dbReference>
<evidence type="ECO:0000313" key="13">
    <source>
        <dbReference type="EMBL" id="CAH2268467.1"/>
    </source>
</evidence>
<reference evidence="13" key="1">
    <citation type="submission" date="2022-03" db="EMBL/GenBank/DDBJ databases">
        <authorList>
            <person name="Lindestad O."/>
        </authorList>
    </citation>
    <scope>NUCLEOTIDE SEQUENCE</scope>
</reference>
<evidence type="ECO:0000313" key="14">
    <source>
        <dbReference type="Proteomes" id="UP000838756"/>
    </source>
</evidence>
<evidence type="ECO:0000256" key="11">
    <source>
        <dbReference type="PROSITE-ProRule" id="PRU01379"/>
    </source>
</evidence>
<comment type="cofactor">
    <cofactor evidence="1">
        <name>Zn(2+)</name>
        <dbReference type="ChEBI" id="CHEBI:29105"/>
    </cofactor>
</comment>
<keyword evidence="9" id="KW-0482">Metalloprotease</keyword>
<dbReference type="SUPFAM" id="SSF53187">
    <property type="entry name" value="Zn-dependent exopeptidases"/>
    <property type="match status" value="1"/>
</dbReference>
<dbReference type="OrthoDB" id="3626597at2759"/>
<dbReference type="AlphaFoldDB" id="A0A8S4SNL1"/>
<keyword evidence="4" id="KW-0645">Protease</keyword>
<protein>
    <submittedName>
        <fullName evidence="13">Jg16897 protein</fullName>
    </submittedName>
</protein>
<keyword evidence="7" id="KW-0378">Hydrolase</keyword>
<keyword evidence="5" id="KW-0479">Metal-binding</keyword>
<feature type="active site" description="Proton donor/acceptor" evidence="11">
    <location>
        <position position="384"/>
    </location>
</feature>
<name>A0A8S4SNL1_9NEOP</name>
<dbReference type="Proteomes" id="UP000838756">
    <property type="component" value="Unassembled WGS sequence"/>
</dbReference>
<evidence type="ECO:0000256" key="4">
    <source>
        <dbReference type="ARBA" id="ARBA00022670"/>
    </source>
</evidence>
<feature type="domain" description="Peptidase M14" evidence="12">
    <location>
        <begin position="116"/>
        <end position="418"/>
    </location>
</feature>
<keyword evidence="3" id="KW-0121">Carboxypeptidase</keyword>
<gene>
    <name evidence="13" type="primary">jg16897</name>
    <name evidence="13" type="ORF">PAEG_LOCUS26821</name>
</gene>
<comment type="caution">
    <text evidence="13">The sequence shown here is derived from an EMBL/GenBank/DDBJ whole genome shotgun (WGS) entry which is preliminary data.</text>
</comment>